<organism evidence="3 4">
    <name type="scientific">Paenibacillus aurantius</name>
    <dbReference type="NCBI Taxonomy" id="2918900"/>
    <lineage>
        <taxon>Bacteria</taxon>
        <taxon>Bacillati</taxon>
        <taxon>Bacillota</taxon>
        <taxon>Bacilli</taxon>
        <taxon>Bacillales</taxon>
        <taxon>Paenibacillaceae</taxon>
        <taxon>Paenibacillus</taxon>
    </lineage>
</organism>
<feature type="compositionally biased region" description="Polar residues" evidence="1">
    <location>
        <begin position="30"/>
        <end position="50"/>
    </location>
</feature>
<evidence type="ECO:0000313" key="4">
    <source>
        <dbReference type="Proteomes" id="UP001305702"/>
    </source>
</evidence>
<feature type="chain" id="PRO_5041732650" evidence="2">
    <location>
        <begin position="22"/>
        <end position="559"/>
    </location>
</feature>
<dbReference type="PROSITE" id="PS51257">
    <property type="entry name" value="PROKAR_LIPOPROTEIN"/>
    <property type="match status" value="1"/>
</dbReference>
<name>A0AA96LCN5_9BACL</name>
<dbReference type="PANTHER" id="PTHR43649">
    <property type="entry name" value="ARABINOSE-BINDING PROTEIN-RELATED"/>
    <property type="match status" value="1"/>
</dbReference>
<evidence type="ECO:0000256" key="1">
    <source>
        <dbReference type="SAM" id="MobiDB-lite"/>
    </source>
</evidence>
<dbReference type="Proteomes" id="UP001305702">
    <property type="component" value="Chromosome"/>
</dbReference>
<sequence length="559" mass="61778">MNKIQPAKWLAVTMMMASVLAACSKAPGDTASSAKPNTSSPPAGTASAQPAPTGKYDPPIVVTDIRPYDDNTKFAPGDSSDNNLWSKKYEEKLGIKIKYLWTLQGPIDQYYQKLNVAIASNDLADIVTVNAQQLKQLAEAGQIADLTSVFDKYATPFVKKTMNEDGGTALKSATFGGKLLAIPRIGSDIDEVPMLWVRTDWLKKLNLPEPKTMADVLAISEAFTNKNPDGDGKADTFGLALSKDLNGGFPGFEGFLNGYHAYYNVWLKDASGKLVNSNIQPEMKTALGELQKLYKAKQIDKEFGTKDGAKIAEMVTSGKIGMYYGLYWTPAWPLQDGKNLDPNMEWHAYPLPSVDGKPSDAQVPFSVAQYYVVRKNAEHPEAAVKMLNLWMEESFNSPPSQEKPDPRQEGIETFKHAIIAGEPITKNMGVYTHVAAALKAKDPSSLTPVELGVYNDIMAYEKGDNKKWFNENIYGLDGSFKIIDYYVKNNLIRRSEFFGSPTQAMGEKGSTLDTLLKETFTKIIMGAASIDEFDKFVEDWKKLGGDQITKEVNEWKTKQ</sequence>
<dbReference type="KEGG" id="paun:MJA45_25270"/>
<dbReference type="Gene3D" id="3.40.190.10">
    <property type="entry name" value="Periplasmic binding protein-like II"/>
    <property type="match status" value="3"/>
</dbReference>
<feature type="signal peptide" evidence="2">
    <location>
        <begin position="1"/>
        <end position="21"/>
    </location>
</feature>
<dbReference type="AlphaFoldDB" id="A0AA96LCN5"/>
<dbReference type="CDD" id="cd13580">
    <property type="entry name" value="PBP2_AlgQ_like_1"/>
    <property type="match status" value="1"/>
</dbReference>
<dbReference type="RefSeq" id="WP_315604665.1">
    <property type="nucleotide sequence ID" value="NZ_CP130318.1"/>
</dbReference>
<proteinExistence type="predicted"/>
<keyword evidence="2" id="KW-0732">Signal</keyword>
<evidence type="ECO:0000313" key="3">
    <source>
        <dbReference type="EMBL" id="WNQ10890.1"/>
    </source>
</evidence>
<accession>A0AA96LCN5</accession>
<dbReference type="InterPro" id="IPR050490">
    <property type="entry name" value="Bact_solute-bd_prot1"/>
</dbReference>
<protein>
    <submittedName>
        <fullName evidence="3">Extracellular solute-binding protein</fullName>
    </submittedName>
</protein>
<dbReference type="Pfam" id="PF01547">
    <property type="entry name" value="SBP_bac_1"/>
    <property type="match status" value="1"/>
</dbReference>
<dbReference type="PANTHER" id="PTHR43649:SF12">
    <property type="entry name" value="DIACETYLCHITOBIOSE BINDING PROTEIN DASA"/>
    <property type="match status" value="1"/>
</dbReference>
<reference evidence="3 4" key="1">
    <citation type="submission" date="2022-02" db="EMBL/GenBank/DDBJ databases">
        <title>Paenibacillus sp. MBLB1776 Whole Genome Shotgun Sequencing.</title>
        <authorList>
            <person name="Hwang C.Y."/>
            <person name="Cho E.-S."/>
            <person name="Seo M.-J."/>
        </authorList>
    </citation>
    <scope>NUCLEOTIDE SEQUENCE [LARGE SCALE GENOMIC DNA]</scope>
    <source>
        <strain evidence="3 4">MBLB1776</strain>
    </source>
</reference>
<dbReference type="InterPro" id="IPR006059">
    <property type="entry name" value="SBP"/>
</dbReference>
<dbReference type="EMBL" id="CP130318">
    <property type="protein sequence ID" value="WNQ10890.1"/>
    <property type="molecule type" value="Genomic_DNA"/>
</dbReference>
<feature type="region of interest" description="Disordered" evidence="1">
    <location>
        <begin position="27"/>
        <end position="59"/>
    </location>
</feature>
<gene>
    <name evidence="3" type="ORF">MJA45_25270</name>
</gene>
<dbReference type="SUPFAM" id="SSF53850">
    <property type="entry name" value="Periplasmic binding protein-like II"/>
    <property type="match status" value="1"/>
</dbReference>
<keyword evidence="4" id="KW-1185">Reference proteome</keyword>
<evidence type="ECO:0000256" key="2">
    <source>
        <dbReference type="SAM" id="SignalP"/>
    </source>
</evidence>